<dbReference type="InterPro" id="IPR011598">
    <property type="entry name" value="bHLH_dom"/>
</dbReference>
<comment type="caution">
    <text evidence="3">The sequence shown here is derived from an EMBL/GenBank/DDBJ whole genome shotgun (WGS) entry which is preliminary data.</text>
</comment>
<dbReference type="GO" id="GO:0032502">
    <property type="term" value="P:developmental process"/>
    <property type="evidence" value="ECO:0007669"/>
    <property type="project" value="TreeGrafter"/>
</dbReference>
<evidence type="ECO:0000259" key="2">
    <source>
        <dbReference type="PROSITE" id="PS50888"/>
    </source>
</evidence>
<accession>A0AA39I6I0</accession>
<reference evidence="3" key="1">
    <citation type="submission" date="2023-06" db="EMBL/GenBank/DDBJ databases">
        <title>Genomic analysis of the entomopathogenic nematode Steinernema hermaphroditum.</title>
        <authorList>
            <person name="Schwarz E.M."/>
            <person name="Heppert J.K."/>
            <person name="Baniya A."/>
            <person name="Schwartz H.T."/>
            <person name="Tan C.-H."/>
            <person name="Antoshechkin I."/>
            <person name="Sternberg P.W."/>
            <person name="Goodrich-Blair H."/>
            <person name="Dillman A.R."/>
        </authorList>
    </citation>
    <scope>NUCLEOTIDE SEQUENCE</scope>
    <source>
        <strain evidence="3">PS9179</strain>
        <tissue evidence="3">Whole animal</tissue>
    </source>
</reference>
<protein>
    <recommendedName>
        <fullName evidence="2">BHLH domain-containing protein</fullName>
    </recommendedName>
</protein>
<gene>
    <name evidence="3" type="ORF">QR680_013276</name>
</gene>
<feature type="domain" description="BHLH" evidence="2">
    <location>
        <begin position="86"/>
        <end position="139"/>
    </location>
</feature>
<dbReference type="AlphaFoldDB" id="A0AA39I6I0"/>
<dbReference type="SMART" id="SM00353">
    <property type="entry name" value="HLH"/>
    <property type="match status" value="1"/>
</dbReference>
<dbReference type="Pfam" id="PF00010">
    <property type="entry name" value="HLH"/>
    <property type="match status" value="1"/>
</dbReference>
<sequence length="263" mass="28931">MALRSKGVSESNLGKLISGKEEAICVAVAQQFEAEKSLEEMVEIRQIPNPHFGGAEAAQREPPVLRPVVMRQTSPKRRLNGERPSVAVAKRNARERTRVHTVNQAFLVLKFHLPALRANSKRVSKLKILRAAINYIYSLADWLKTANKSSAAAESASKALKLSQPLAVVASQQQTPATVPKFSLCESLSAASYMKSFNEELVSSLYHSTAASGLVSPSANPYMIDPFYYSSAYVPGKSTGSHFYHTVQLDRPIWRYSGSTCFL</sequence>
<keyword evidence="4" id="KW-1185">Reference proteome</keyword>
<organism evidence="3 4">
    <name type="scientific">Steinernema hermaphroditum</name>
    <dbReference type="NCBI Taxonomy" id="289476"/>
    <lineage>
        <taxon>Eukaryota</taxon>
        <taxon>Metazoa</taxon>
        <taxon>Ecdysozoa</taxon>
        <taxon>Nematoda</taxon>
        <taxon>Chromadorea</taxon>
        <taxon>Rhabditida</taxon>
        <taxon>Tylenchina</taxon>
        <taxon>Panagrolaimomorpha</taxon>
        <taxon>Strongyloidoidea</taxon>
        <taxon>Steinernematidae</taxon>
        <taxon>Steinernema</taxon>
    </lineage>
</organism>
<evidence type="ECO:0000313" key="4">
    <source>
        <dbReference type="Proteomes" id="UP001175271"/>
    </source>
</evidence>
<keyword evidence="1" id="KW-0238">DNA-binding</keyword>
<proteinExistence type="predicted"/>
<name>A0AA39I6I0_9BILA</name>
<dbReference type="Proteomes" id="UP001175271">
    <property type="component" value="Unassembled WGS sequence"/>
</dbReference>
<evidence type="ECO:0000256" key="1">
    <source>
        <dbReference type="ARBA" id="ARBA00023125"/>
    </source>
</evidence>
<dbReference type="GO" id="GO:0000977">
    <property type="term" value="F:RNA polymerase II transcription regulatory region sequence-specific DNA binding"/>
    <property type="evidence" value="ECO:0007669"/>
    <property type="project" value="TreeGrafter"/>
</dbReference>
<dbReference type="EMBL" id="JAUCMV010000002">
    <property type="protein sequence ID" value="KAK0417911.1"/>
    <property type="molecule type" value="Genomic_DNA"/>
</dbReference>
<dbReference type="SUPFAM" id="SSF47459">
    <property type="entry name" value="HLH, helix-loop-helix DNA-binding domain"/>
    <property type="match status" value="1"/>
</dbReference>
<dbReference type="Gene3D" id="4.10.280.10">
    <property type="entry name" value="Helix-loop-helix DNA-binding domain"/>
    <property type="match status" value="1"/>
</dbReference>
<dbReference type="PROSITE" id="PS50888">
    <property type="entry name" value="BHLH"/>
    <property type="match status" value="1"/>
</dbReference>
<dbReference type="InterPro" id="IPR036638">
    <property type="entry name" value="HLH_DNA-bd_sf"/>
</dbReference>
<dbReference type="PANTHER" id="PTHR23349">
    <property type="entry name" value="BASIC HELIX-LOOP-HELIX TRANSCRIPTION FACTOR, TWIST"/>
    <property type="match status" value="1"/>
</dbReference>
<dbReference type="GO" id="GO:0000981">
    <property type="term" value="F:DNA-binding transcription factor activity, RNA polymerase II-specific"/>
    <property type="evidence" value="ECO:0007669"/>
    <property type="project" value="TreeGrafter"/>
</dbReference>
<dbReference type="GO" id="GO:0046983">
    <property type="term" value="F:protein dimerization activity"/>
    <property type="evidence" value="ECO:0007669"/>
    <property type="project" value="InterPro"/>
</dbReference>
<dbReference type="PANTHER" id="PTHR23349:SF108">
    <property type="entry name" value="BHLH DOMAIN-CONTAINING PROTEIN"/>
    <property type="match status" value="1"/>
</dbReference>
<evidence type="ECO:0000313" key="3">
    <source>
        <dbReference type="EMBL" id="KAK0417911.1"/>
    </source>
</evidence>
<dbReference type="InterPro" id="IPR050283">
    <property type="entry name" value="E-box_TF_Regulators"/>
</dbReference>